<feature type="compositionally biased region" description="Low complexity" evidence="1">
    <location>
        <begin position="337"/>
        <end position="354"/>
    </location>
</feature>
<evidence type="ECO:0000313" key="3">
    <source>
        <dbReference type="Proteomes" id="UP000777482"/>
    </source>
</evidence>
<reference evidence="2 3" key="1">
    <citation type="submission" date="2020-11" db="EMBL/GenBank/DDBJ databases">
        <title>Kefir isolates.</title>
        <authorList>
            <person name="Marcisauskas S."/>
            <person name="Kim Y."/>
            <person name="Blasche S."/>
        </authorList>
    </citation>
    <scope>NUCLEOTIDE SEQUENCE [LARGE SCALE GENOMIC DNA]</scope>
    <source>
        <strain evidence="2 3">KR</strain>
    </source>
</reference>
<protein>
    <submittedName>
        <fullName evidence="2">Uncharacterized protein</fullName>
    </submittedName>
</protein>
<feature type="compositionally biased region" description="Polar residues" evidence="1">
    <location>
        <begin position="759"/>
        <end position="779"/>
    </location>
</feature>
<evidence type="ECO:0000313" key="2">
    <source>
        <dbReference type="EMBL" id="KAG0654466.1"/>
    </source>
</evidence>
<feature type="region of interest" description="Disordered" evidence="1">
    <location>
        <begin position="657"/>
        <end position="779"/>
    </location>
</feature>
<feature type="compositionally biased region" description="Basic and acidic residues" evidence="1">
    <location>
        <begin position="1103"/>
        <end position="1114"/>
    </location>
</feature>
<dbReference type="PROSITE" id="PS50330">
    <property type="entry name" value="UIM"/>
    <property type="match status" value="1"/>
</dbReference>
<gene>
    <name evidence="2" type="ORF">C6P46_001631</name>
</gene>
<feature type="compositionally biased region" description="Pro residues" evidence="1">
    <location>
        <begin position="418"/>
        <end position="428"/>
    </location>
</feature>
<feature type="compositionally biased region" description="Low complexity" evidence="1">
    <location>
        <begin position="216"/>
        <end position="244"/>
    </location>
</feature>
<feature type="compositionally biased region" description="Polar residues" evidence="1">
    <location>
        <begin position="399"/>
        <end position="409"/>
    </location>
</feature>
<feature type="region of interest" description="Disordered" evidence="1">
    <location>
        <begin position="1004"/>
        <end position="1041"/>
    </location>
</feature>
<feature type="region of interest" description="Disordered" evidence="1">
    <location>
        <begin position="914"/>
        <end position="933"/>
    </location>
</feature>
<feature type="region of interest" description="Disordered" evidence="1">
    <location>
        <begin position="1"/>
        <end position="290"/>
    </location>
</feature>
<sequence length="1146" mass="120595">MAPSSGLSVLTKALHAATGPESSKSSSATTSGDSASSPASTLSEFGKHLKHALHEEWNKSANPSRPPLRHPTDPASSYATARSADSSSVSALSSADGSRRRVPPPPLPRTASVGYAPPPGRPGDDLVDSNRTAESFTRDIHQQTGAEKGNELEKAEAEQMQAAVRASLQDEERKKQPAEGDDSALHQALVESEAEERHRQDEQSARERADFALALAASRRSPTPPASTSTSAVYDLPTPTSSRPHSPPVPAFSDADLARSAYYPNEKSVQHPQGRPALPPGAGGAWDDEMREMEMLALAIRISQEEEEERKRIEELQLREALRESERQVQQLEDDVAAASNGGADSASATSSLAPRITPGSPPSSDGSFERPSRPPPLEHASPRTRRSSWIQPPLASSMARQGSNTSADGSAEASAAHPPPPRPPRPTLPQLDASGRSSASTATSSQTGPETPSATSPPRTSNWQASPPKPKRAPPPPPGGAHTSAATSLSPLPRFESTSADELWRKANDGSPLEMPNLTPSSSIRGHHQAGTTLNTIEGAHAPAGSPKLSEQLVRRISQASSGSYATALSAPLDDDDDDETDSTPAPFSPLSIRNPDLRAPTPSDGSRSSTLSSTTSAGSDPASQEPHWAGGDGSGFPMGAMAISAYAGRSMSAISELTEPVSSAAATEDGASERTGRADSFPSTVSIDTESRYESSPHDGEISERNWIAGRWNGDDVAATPRPPRTASPSLLTPPHAPEATGTSSSSITHTPPTTSADHSGPSSTIRPRTEPQQVQVTTALAQDDGLRCGYPAECARELDHVCPADGLSASAGIPETVELASDLPPNHTSWAIEAHSWVALVRALMWYGDTVVTASPDDLADSPSTRCAATASLEFRSDDEDVPILRLVLALLPPRDPASHQAVHRELCVQKSQSGNGAKGKGKARARPAPSSSFLLPDVVHLPARLSSLAIQLYSLRHLASIARATQPSTPLPLQARGNGTVEGYPALRELADAITTLAQAAQGRRHGASQPNMVAPRPSEQAGTSELAQQPAPDQTERLLDRLRARLRGLKRHRNAEGAVVSSEDEDAFATSGAAERNPPSANKLVKPRRRSSSQPPDRSGKAPESEPRAPADLFETSDVGEPSHHGGARGDMRYLPTLSAS</sequence>
<feature type="region of interest" description="Disordered" evidence="1">
    <location>
        <begin position="323"/>
        <end position="641"/>
    </location>
</feature>
<feature type="compositionally biased region" description="Polar residues" evidence="1">
    <location>
        <begin position="657"/>
        <end position="667"/>
    </location>
</feature>
<feature type="compositionally biased region" description="Basic and acidic residues" evidence="1">
    <location>
        <begin position="195"/>
        <end position="210"/>
    </location>
</feature>
<feature type="compositionally biased region" description="Polar residues" evidence="1">
    <location>
        <begin position="519"/>
        <end position="537"/>
    </location>
</feature>
<dbReference type="Proteomes" id="UP000777482">
    <property type="component" value="Unassembled WGS sequence"/>
</dbReference>
<dbReference type="OrthoDB" id="2529379at2759"/>
<accession>A0A9P7B282</accession>
<feature type="compositionally biased region" description="Polar residues" evidence="1">
    <location>
        <begin position="485"/>
        <end position="501"/>
    </location>
</feature>
<feature type="compositionally biased region" description="Low complexity" evidence="1">
    <location>
        <begin position="745"/>
        <end position="758"/>
    </location>
</feature>
<feature type="compositionally biased region" description="Low complexity" evidence="1">
    <location>
        <begin position="603"/>
        <end position="621"/>
    </location>
</feature>
<feature type="region of interest" description="Disordered" evidence="1">
    <location>
        <begin position="1057"/>
        <end position="1146"/>
    </location>
</feature>
<feature type="compositionally biased region" description="Low complexity" evidence="1">
    <location>
        <begin position="434"/>
        <end position="448"/>
    </location>
</feature>
<feature type="compositionally biased region" description="Basic and acidic residues" evidence="1">
    <location>
        <begin position="168"/>
        <end position="178"/>
    </location>
</feature>
<feature type="compositionally biased region" description="Polar residues" evidence="1">
    <location>
        <begin position="449"/>
        <end position="466"/>
    </location>
</feature>
<dbReference type="EMBL" id="PUHQ01000148">
    <property type="protein sequence ID" value="KAG0654466.1"/>
    <property type="molecule type" value="Genomic_DNA"/>
</dbReference>
<feature type="compositionally biased region" description="Basic and acidic residues" evidence="1">
    <location>
        <begin position="1126"/>
        <end position="1137"/>
    </location>
</feature>
<feature type="compositionally biased region" description="Basic and acidic residues" evidence="1">
    <location>
        <begin position="148"/>
        <end position="157"/>
    </location>
</feature>
<dbReference type="InterPro" id="IPR003903">
    <property type="entry name" value="UIM_dom"/>
</dbReference>
<dbReference type="AlphaFoldDB" id="A0A9P7B282"/>
<keyword evidence="3" id="KW-1185">Reference proteome</keyword>
<feature type="compositionally biased region" description="Low complexity" evidence="1">
    <location>
        <begin position="16"/>
        <end position="44"/>
    </location>
</feature>
<proteinExistence type="predicted"/>
<feature type="compositionally biased region" description="Acidic residues" evidence="1">
    <location>
        <begin position="574"/>
        <end position="583"/>
    </location>
</feature>
<comment type="caution">
    <text evidence="2">The sequence shown here is derived from an EMBL/GenBank/DDBJ whole genome shotgun (WGS) entry which is preliminary data.</text>
</comment>
<feature type="compositionally biased region" description="Low complexity" evidence="1">
    <location>
        <begin position="79"/>
        <end position="96"/>
    </location>
</feature>
<feature type="compositionally biased region" description="Basic and acidic residues" evidence="1">
    <location>
        <begin position="691"/>
        <end position="706"/>
    </location>
</feature>
<name>A0A9P7B282_RHOMI</name>
<evidence type="ECO:0000256" key="1">
    <source>
        <dbReference type="SAM" id="MobiDB-lite"/>
    </source>
</evidence>
<organism evidence="2 3">
    <name type="scientific">Rhodotorula mucilaginosa</name>
    <name type="common">Yeast</name>
    <name type="synonym">Rhodotorula rubra</name>
    <dbReference type="NCBI Taxonomy" id="5537"/>
    <lineage>
        <taxon>Eukaryota</taxon>
        <taxon>Fungi</taxon>
        <taxon>Dikarya</taxon>
        <taxon>Basidiomycota</taxon>
        <taxon>Pucciniomycotina</taxon>
        <taxon>Microbotryomycetes</taxon>
        <taxon>Sporidiobolales</taxon>
        <taxon>Sporidiobolaceae</taxon>
        <taxon>Rhodotorula</taxon>
    </lineage>
</organism>